<accession>A0AA35XJ38</accession>
<organism evidence="1 2">
    <name type="scientific">Geodia barretti</name>
    <name type="common">Barrett's horny sponge</name>
    <dbReference type="NCBI Taxonomy" id="519541"/>
    <lineage>
        <taxon>Eukaryota</taxon>
        <taxon>Metazoa</taxon>
        <taxon>Porifera</taxon>
        <taxon>Demospongiae</taxon>
        <taxon>Heteroscleromorpha</taxon>
        <taxon>Tetractinellida</taxon>
        <taxon>Astrophorina</taxon>
        <taxon>Geodiidae</taxon>
        <taxon>Geodia</taxon>
    </lineage>
</organism>
<comment type="caution">
    <text evidence="1">The sequence shown here is derived from an EMBL/GenBank/DDBJ whole genome shotgun (WGS) entry which is preliminary data.</text>
</comment>
<protein>
    <submittedName>
        <fullName evidence="1">Uncharacterized protein</fullName>
    </submittedName>
</protein>
<reference evidence="1" key="1">
    <citation type="submission" date="2023-03" db="EMBL/GenBank/DDBJ databases">
        <authorList>
            <person name="Steffen K."/>
            <person name="Cardenas P."/>
        </authorList>
    </citation>
    <scope>NUCLEOTIDE SEQUENCE</scope>
</reference>
<dbReference type="AlphaFoldDB" id="A0AA35XJ38"/>
<proteinExistence type="predicted"/>
<gene>
    <name evidence="1" type="ORF">GBAR_LOCUS29244</name>
</gene>
<sequence>MVYRTVVDTLEDDNGSVSIFVEALYIELEWKLWCWNLWCWNYLDKAPLPD</sequence>
<dbReference type="Proteomes" id="UP001174909">
    <property type="component" value="Unassembled WGS sequence"/>
</dbReference>
<name>A0AA35XJ38_GEOBA</name>
<evidence type="ECO:0000313" key="1">
    <source>
        <dbReference type="EMBL" id="CAI8053485.1"/>
    </source>
</evidence>
<keyword evidence="2" id="KW-1185">Reference proteome</keyword>
<evidence type="ECO:0000313" key="2">
    <source>
        <dbReference type="Proteomes" id="UP001174909"/>
    </source>
</evidence>
<dbReference type="EMBL" id="CASHTH010004097">
    <property type="protein sequence ID" value="CAI8053485.1"/>
    <property type="molecule type" value="Genomic_DNA"/>
</dbReference>